<dbReference type="InterPro" id="IPR011252">
    <property type="entry name" value="Fibrogen-bd_dom1"/>
</dbReference>
<sequence>MSSSAPRPLTAARYDGVPRRLLALLAALAMVFSTVVAGVVAAPRASAAELAGQLTNVSVTTTKTTVTDGAFITSTINFCLPSTAVAGDTITITLPSQTQKWTRTFTVNGSSAARANTVFGEGVVDNNQSPAAATITLMDACSDLAGRGDLCVSLDLSGYVTTTQEAGTELLMDYKIGSETVTPTNPPVIVNPNPAGKDVPPVTPQKNGRFTNDGDRCQQADTKEGCLAWDITVPLVATDENGTPNDLTDDTPRVDANGNPVIADEITVTDTARSASWQWYCASTTSRVTVNTYNAAGTAHATGTQYLTATGAKDPVTYPGLVKSVS</sequence>
<feature type="region of interest" description="Disordered" evidence="6">
    <location>
        <begin position="183"/>
        <end position="216"/>
    </location>
</feature>
<evidence type="ECO:0000256" key="3">
    <source>
        <dbReference type="ARBA" id="ARBA00022525"/>
    </source>
</evidence>
<reference evidence="8" key="1">
    <citation type="submission" date="2016-02" db="EMBL/GenBank/DDBJ databases">
        <authorList>
            <person name="Holder M.E."/>
            <person name="Ajami N.J."/>
            <person name="Petrosino J.F."/>
        </authorList>
    </citation>
    <scope>NUCLEOTIDE SEQUENCE [LARGE SCALE GENOMIC DNA]</scope>
    <source>
        <strain evidence="8">CCUG 36733</strain>
    </source>
</reference>
<accession>A0A0X8JE45</accession>
<keyword evidence="5" id="KW-0572">Peptidoglycan-anchor</keyword>
<protein>
    <recommendedName>
        <fullName evidence="9">SDR-like Ig domain-containing protein</fullName>
    </recommendedName>
</protein>
<gene>
    <name evidence="7" type="ORF">AXF14_05595</name>
</gene>
<dbReference type="SUPFAM" id="SSF49401">
    <property type="entry name" value="Bacterial adhesins"/>
    <property type="match status" value="1"/>
</dbReference>
<comment type="subcellular location">
    <subcellularLocation>
        <location evidence="1">Secreted</location>
        <location evidence="1">Cell wall</location>
    </subcellularLocation>
</comment>
<evidence type="ECO:0000256" key="1">
    <source>
        <dbReference type="ARBA" id="ARBA00004191"/>
    </source>
</evidence>
<keyword evidence="2" id="KW-0134">Cell wall</keyword>
<keyword evidence="8" id="KW-1185">Reference proteome</keyword>
<dbReference type="Gene3D" id="2.60.40.1280">
    <property type="match status" value="1"/>
</dbReference>
<evidence type="ECO:0000256" key="4">
    <source>
        <dbReference type="ARBA" id="ARBA00022729"/>
    </source>
</evidence>
<dbReference type="AlphaFoldDB" id="A0A0X8JE45"/>
<evidence type="ECO:0000313" key="7">
    <source>
        <dbReference type="EMBL" id="AMD87158.1"/>
    </source>
</evidence>
<keyword evidence="3" id="KW-0964">Secreted</keyword>
<evidence type="ECO:0008006" key="9">
    <source>
        <dbReference type="Google" id="ProtNLM"/>
    </source>
</evidence>
<evidence type="ECO:0000313" key="8">
    <source>
        <dbReference type="Proteomes" id="UP000065220"/>
    </source>
</evidence>
<evidence type="ECO:0000256" key="2">
    <source>
        <dbReference type="ARBA" id="ARBA00022512"/>
    </source>
</evidence>
<dbReference type="KEGG" id="ard:AXF14_05595"/>
<dbReference type="Proteomes" id="UP000065220">
    <property type="component" value="Chromosome"/>
</dbReference>
<dbReference type="STRING" id="111015.AXF14_05595"/>
<dbReference type="EMBL" id="CP014228">
    <property type="protein sequence ID" value="AMD87158.1"/>
    <property type="molecule type" value="Genomic_DNA"/>
</dbReference>
<organism evidence="7 8">
    <name type="scientific">Actinomyces radicidentis</name>
    <dbReference type="NCBI Taxonomy" id="111015"/>
    <lineage>
        <taxon>Bacteria</taxon>
        <taxon>Bacillati</taxon>
        <taxon>Actinomycetota</taxon>
        <taxon>Actinomycetes</taxon>
        <taxon>Actinomycetales</taxon>
        <taxon>Actinomycetaceae</taxon>
        <taxon>Actinomyces</taxon>
    </lineage>
</organism>
<feature type="compositionally biased region" description="Low complexity" evidence="6">
    <location>
        <begin position="183"/>
        <end position="194"/>
    </location>
</feature>
<evidence type="ECO:0000256" key="6">
    <source>
        <dbReference type="SAM" id="MobiDB-lite"/>
    </source>
</evidence>
<dbReference type="RefSeq" id="WP_067941540.1">
    <property type="nucleotide sequence ID" value="NZ_CP014228.1"/>
</dbReference>
<keyword evidence="4" id="KW-0732">Signal</keyword>
<dbReference type="GO" id="GO:0007155">
    <property type="term" value="P:cell adhesion"/>
    <property type="evidence" value="ECO:0007669"/>
    <property type="project" value="InterPro"/>
</dbReference>
<name>A0A0X8JE45_ACTRD</name>
<dbReference type="InterPro" id="IPR008966">
    <property type="entry name" value="Adhesion_dom_sf"/>
</dbReference>
<proteinExistence type="predicted"/>
<evidence type="ECO:0000256" key="5">
    <source>
        <dbReference type="ARBA" id="ARBA00023088"/>
    </source>
</evidence>